<feature type="domain" description="Valyl-tRNA synthetase tRNA-binding arm" evidence="15">
    <location>
        <begin position="813"/>
        <end position="877"/>
    </location>
</feature>
<dbReference type="InterPro" id="IPR014729">
    <property type="entry name" value="Rossmann-like_a/b/a_fold"/>
</dbReference>
<dbReference type="FunFam" id="3.40.50.620:FF:000032">
    <property type="entry name" value="Valine--tRNA ligase"/>
    <property type="match status" value="1"/>
</dbReference>
<dbReference type="Pfam" id="PF10458">
    <property type="entry name" value="Val_tRNA-synt_C"/>
    <property type="match status" value="1"/>
</dbReference>
<dbReference type="FunFam" id="1.10.287.380:FF:000001">
    <property type="entry name" value="Valine--tRNA ligase"/>
    <property type="match status" value="1"/>
</dbReference>
<dbReference type="NCBIfam" id="NF004349">
    <property type="entry name" value="PRK05729.1"/>
    <property type="match status" value="1"/>
</dbReference>
<evidence type="ECO:0000256" key="7">
    <source>
        <dbReference type="ARBA" id="ARBA00022917"/>
    </source>
</evidence>
<dbReference type="InterPro" id="IPR001412">
    <property type="entry name" value="aa-tRNA-synth_I_CS"/>
</dbReference>
<evidence type="ECO:0000259" key="14">
    <source>
        <dbReference type="Pfam" id="PF08264"/>
    </source>
</evidence>
<keyword evidence="3 12" id="KW-0963">Cytoplasm</keyword>
<keyword evidence="17" id="KW-1185">Reference proteome</keyword>
<keyword evidence="9 12" id="KW-0030">Aminoacyl-tRNA synthetase</keyword>
<gene>
    <name evidence="12" type="primary">valS</name>
    <name evidence="16" type="ORF">I8U20_04270</name>
</gene>
<dbReference type="InterPro" id="IPR002300">
    <property type="entry name" value="aa-tRNA-synth_Ia"/>
</dbReference>
<dbReference type="SUPFAM" id="SSF52374">
    <property type="entry name" value="Nucleotidylyl transferase"/>
    <property type="match status" value="1"/>
</dbReference>
<dbReference type="InterPro" id="IPR033705">
    <property type="entry name" value="Anticodon_Ia_Val"/>
</dbReference>
<dbReference type="FunFam" id="1.10.730.10:FF:000014">
    <property type="entry name" value="Valine--tRNA ligase"/>
    <property type="match status" value="1"/>
</dbReference>
<dbReference type="InterPro" id="IPR002303">
    <property type="entry name" value="Valyl-tRNA_ligase"/>
</dbReference>
<keyword evidence="7 12" id="KW-0648">Protein biosynthesis</keyword>
<dbReference type="GO" id="GO:0004832">
    <property type="term" value="F:valine-tRNA ligase activity"/>
    <property type="evidence" value="ECO:0007669"/>
    <property type="project" value="UniProtKB-UniRule"/>
</dbReference>
<dbReference type="Pfam" id="PF08264">
    <property type="entry name" value="Anticodon_1"/>
    <property type="match status" value="1"/>
</dbReference>
<dbReference type="InterPro" id="IPR009008">
    <property type="entry name" value="Val/Leu/Ile-tRNA-synth_edit"/>
</dbReference>
<dbReference type="PANTHER" id="PTHR11946:SF93">
    <property type="entry name" value="VALINE--TRNA LIGASE, CHLOROPLASTIC_MITOCHONDRIAL 2"/>
    <property type="match status" value="1"/>
</dbReference>
<dbReference type="HAMAP" id="MF_02004">
    <property type="entry name" value="Val_tRNA_synth_type1"/>
    <property type="match status" value="1"/>
</dbReference>
<dbReference type="FunFam" id="3.90.740.10:FF:000005">
    <property type="entry name" value="Valine--tRNA ligase, mitochondrial"/>
    <property type="match status" value="1"/>
</dbReference>
<evidence type="ECO:0000313" key="17">
    <source>
        <dbReference type="Proteomes" id="UP000633619"/>
    </source>
</evidence>
<dbReference type="InterPro" id="IPR010978">
    <property type="entry name" value="tRNA-bd_arm"/>
</dbReference>
<evidence type="ECO:0000256" key="1">
    <source>
        <dbReference type="ARBA" id="ARBA00004496"/>
    </source>
</evidence>
<comment type="similarity">
    <text evidence="11 12">Belongs to the class-I aminoacyl-tRNA synthetase family. ValS type 1 subfamily.</text>
</comment>
<comment type="catalytic activity">
    <reaction evidence="10 12">
        <text>tRNA(Val) + L-valine + ATP = L-valyl-tRNA(Val) + AMP + diphosphate</text>
        <dbReference type="Rhea" id="RHEA:10704"/>
        <dbReference type="Rhea" id="RHEA-COMP:9672"/>
        <dbReference type="Rhea" id="RHEA-COMP:9708"/>
        <dbReference type="ChEBI" id="CHEBI:30616"/>
        <dbReference type="ChEBI" id="CHEBI:33019"/>
        <dbReference type="ChEBI" id="CHEBI:57762"/>
        <dbReference type="ChEBI" id="CHEBI:78442"/>
        <dbReference type="ChEBI" id="CHEBI:78537"/>
        <dbReference type="ChEBI" id="CHEBI:456215"/>
        <dbReference type="EC" id="6.1.1.9"/>
    </reaction>
</comment>
<comment type="subunit">
    <text evidence="2 12">Monomer.</text>
</comment>
<dbReference type="InterPro" id="IPR013155">
    <property type="entry name" value="M/V/L/I-tRNA-synth_anticd-bd"/>
</dbReference>
<keyword evidence="6 12" id="KW-0067">ATP-binding</keyword>
<dbReference type="PRINTS" id="PR00986">
    <property type="entry name" value="TRNASYNTHVAL"/>
</dbReference>
<comment type="domain">
    <text evidence="12">The C-terminal coiled-coil domain is crucial for aminoacylation activity.</text>
</comment>
<dbReference type="Gene3D" id="1.10.287.380">
    <property type="entry name" value="Valyl-tRNA synthetase, C-terminal domain"/>
    <property type="match status" value="1"/>
</dbReference>
<sequence>MSTMPKTYDPKQAEAKWYDYWMKGGYFQAGNDPDKEPFTIVIPPPNVTGNLHIGHALNNTLQDILIRFKRMQGYDALWLPGMDHAGIATQSRVEAKLREEGVSRHDLGREKFLGVVWQWKDEYSKNIANQWRKMGLSLDYSRERFTLDEGLSEAVKEVFVKLYEKGLIYRGEYIINWDPVARTALSDIEVIHKEVQGALYHIRYPLADGSGSVQVATTRPETMLGDTALAVHPDDERYQHLIGKEVILPLTGRKIPVIADEYVDQEFGTGVVKITPAHDPNDFEVGNRHQLPRILVMDESGKMNENAGKYQGMDRFDCRKQVVKDLENEGYLVRVEEHVHSVGHSERSDAVVEPYLSTQWFVAMKPLAERAIQAQKKGEGVRFVPERFEKIYFNWIENVRDWCISRQLWWGHRIPAWYCGQCDEMTVAREEPKTCPHCGSDQLKQDEDVLDTWFSSGLWPFSTLGWPEETADLKRYYPTDVLLTGYDIIYFWVARMIFLALEFTDDIPFKNVLFTGLVRDAEGRKMSKSLGNGIDPMEVIDQYGADAMRYMLSTGCTPGNDQRFRFERVEAARNFANKIWNASRFALMHLEGVEKEDLSLAGPFSTADQWILHRLNETVRDVTRLLNRFDFGEAGRVLYNFIWDEFCDWYIEFAKLPLYGEDEEAKKVTRSVLVHVLDQSLRLLHPMMPFITEEIWQHLPVKGESIMIAPWPVEDERFESPQAVRQMRVLIEIIRSVRNIRAEMDVPAKRQIELLIRPDGDMEETIRNHESAIKKLCGVDRLTIDSGLKRPQKSMADVVTGAEIFLPLAGMVDVEQTIARLKAELKKLNAEVERVEKKLANPGFVSKAPAEVVEKERKKGEEYKEKREKVLARLKEMEG</sequence>
<evidence type="ECO:0000256" key="11">
    <source>
        <dbReference type="ARBA" id="ARBA00060830"/>
    </source>
</evidence>
<evidence type="ECO:0000256" key="3">
    <source>
        <dbReference type="ARBA" id="ARBA00022490"/>
    </source>
</evidence>
<dbReference type="CDD" id="cd00817">
    <property type="entry name" value="ValRS_core"/>
    <property type="match status" value="1"/>
</dbReference>
<evidence type="ECO:0000259" key="15">
    <source>
        <dbReference type="Pfam" id="PF10458"/>
    </source>
</evidence>
<accession>A0A8I1AEF5</accession>
<evidence type="ECO:0000256" key="6">
    <source>
        <dbReference type="ARBA" id="ARBA00022840"/>
    </source>
</evidence>
<feature type="domain" description="Methionyl/Valyl/Leucyl/Isoleucyl-tRNA synthetase anticodon-binding" evidence="14">
    <location>
        <begin position="608"/>
        <end position="754"/>
    </location>
</feature>
<dbReference type="GO" id="GO:0006438">
    <property type="term" value="P:valyl-tRNA aminoacylation"/>
    <property type="evidence" value="ECO:0007669"/>
    <property type="project" value="UniProtKB-UniRule"/>
</dbReference>
<dbReference type="Gene3D" id="3.90.740.10">
    <property type="entry name" value="Valyl/Leucyl/Isoleucyl-tRNA synthetase, editing domain"/>
    <property type="match status" value="1"/>
</dbReference>
<evidence type="ECO:0000256" key="8">
    <source>
        <dbReference type="ARBA" id="ARBA00023054"/>
    </source>
</evidence>
<comment type="subcellular location">
    <subcellularLocation>
        <location evidence="1 12">Cytoplasm</location>
    </subcellularLocation>
</comment>
<dbReference type="Proteomes" id="UP000633619">
    <property type="component" value="Unassembled WGS sequence"/>
</dbReference>
<feature type="short sequence motif" description="'KMSKS' region" evidence="12">
    <location>
        <begin position="525"/>
        <end position="529"/>
    </location>
</feature>
<dbReference type="EMBL" id="JAECVW010000002">
    <property type="protein sequence ID" value="MBH8594543.1"/>
    <property type="molecule type" value="Genomic_DNA"/>
</dbReference>
<dbReference type="NCBIfam" id="TIGR00422">
    <property type="entry name" value="valS"/>
    <property type="match status" value="1"/>
</dbReference>
<name>A0A8I1AEF5_THEIN</name>
<dbReference type="SUPFAM" id="SSF50677">
    <property type="entry name" value="ValRS/IleRS/LeuRS editing domain"/>
    <property type="match status" value="1"/>
</dbReference>
<dbReference type="GO" id="GO:0005829">
    <property type="term" value="C:cytosol"/>
    <property type="evidence" value="ECO:0007669"/>
    <property type="project" value="TreeGrafter"/>
</dbReference>
<evidence type="ECO:0000256" key="10">
    <source>
        <dbReference type="ARBA" id="ARBA00047552"/>
    </source>
</evidence>
<comment type="domain">
    <text evidence="12">ValRS has two distinct active sites: one for aminoacylation and one for editing. The misactivated threonine is translocated from the active site to the editing site.</text>
</comment>
<dbReference type="RefSeq" id="WP_181731781.1">
    <property type="nucleotide sequence ID" value="NZ_JACEIR010000003.1"/>
</dbReference>
<dbReference type="EC" id="6.1.1.9" evidence="12"/>
<keyword evidence="4 12" id="KW-0436">Ligase</keyword>
<dbReference type="GO" id="GO:0002161">
    <property type="term" value="F:aminoacyl-tRNA deacylase activity"/>
    <property type="evidence" value="ECO:0007669"/>
    <property type="project" value="InterPro"/>
</dbReference>
<proteinExistence type="inferred from homology"/>
<feature type="domain" description="Aminoacyl-tRNA synthetase class Ia" evidence="13">
    <location>
        <begin position="16"/>
        <end position="563"/>
    </location>
</feature>
<dbReference type="SUPFAM" id="SSF47323">
    <property type="entry name" value="Anticodon-binding domain of a subclass of class I aminoacyl-tRNA synthetases"/>
    <property type="match status" value="1"/>
</dbReference>
<reference evidence="16 17" key="1">
    <citation type="submission" date="2020-12" db="EMBL/GenBank/DDBJ databases">
        <title>WGS of Thermoactinomyces spp.</title>
        <authorList>
            <person name="Cheng K."/>
        </authorList>
    </citation>
    <scope>NUCLEOTIDE SEQUENCE [LARGE SCALE GENOMIC DNA]</scope>
    <source>
        <strain evidence="17">CICC 10671\DSM 43846</strain>
    </source>
</reference>
<organism evidence="16 17">
    <name type="scientific">Thermoactinomyces intermedius</name>
    <dbReference type="NCBI Taxonomy" id="2024"/>
    <lineage>
        <taxon>Bacteria</taxon>
        <taxon>Bacillati</taxon>
        <taxon>Bacillota</taxon>
        <taxon>Bacilli</taxon>
        <taxon>Bacillales</taxon>
        <taxon>Thermoactinomycetaceae</taxon>
        <taxon>Thermoactinomyces</taxon>
    </lineage>
</organism>
<feature type="coiled-coil region" evidence="12">
    <location>
        <begin position="811"/>
        <end position="873"/>
    </location>
</feature>
<dbReference type="Pfam" id="PF00133">
    <property type="entry name" value="tRNA-synt_1"/>
    <property type="match status" value="1"/>
</dbReference>
<comment type="caution">
    <text evidence="16">The sequence shown here is derived from an EMBL/GenBank/DDBJ whole genome shotgun (WGS) entry which is preliminary data.</text>
</comment>
<evidence type="ECO:0000259" key="13">
    <source>
        <dbReference type="Pfam" id="PF00133"/>
    </source>
</evidence>
<dbReference type="CDD" id="cd07962">
    <property type="entry name" value="Anticodon_Ia_Val"/>
    <property type="match status" value="1"/>
</dbReference>
<feature type="short sequence motif" description="'HIGH' region" evidence="12">
    <location>
        <begin position="45"/>
        <end position="55"/>
    </location>
</feature>
<keyword evidence="8 12" id="KW-0175">Coiled coil</keyword>
<dbReference type="InterPro" id="IPR037118">
    <property type="entry name" value="Val-tRNA_synth_C_sf"/>
</dbReference>
<dbReference type="Gene3D" id="3.40.50.620">
    <property type="entry name" value="HUPs"/>
    <property type="match status" value="2"/>
</dbReference>
<dbReference type="SUPFAM" id="SSF46589">
    <property type="entry name" value="tRNA-binding arm"/>
    <property type="match status" value="1"/>
</dbReference>
<dbReference type="GO" id="GO:0005524">
    <property type="term" value="F:ATP binding"/>
    <property type="evidence" value="ECO:0007669"/>
    <property type="project" value="UniProtKB-UniRule"/>
</dbReference>
<evidence type="ECO:0000256" key="5">
    <source>
        <dbReference type="ARBA" id="ARBA00022741"/>
    </source>
</evidence>
<evidence type="ECO:0000256" key="12">
    <source>
        <dbReference type="HAMAP-Rule" id="MF_02004"/>
    </source>
</evidence>
<evidence type="ECO:0000256" key="2">
    <source>
        <dbReference type="ARBA" id="ARBA00011245"/>
    </source>
</evidence>
<protein>
    <recommendedName>
        <fullName evidence="12">Valine--tRNA ligase</fullName>
        <ecNumber evidence="12">6.1.1.9</ecNumber>
    </recommendedName>
    <alternativeName>
        <fullName evidence="12">Valyl-tRNA synthetase</fullName>
        <shortName evidence="12">ValRS</shortName>
    </alternativeName>
</protein>
<evidence type="ECO:0000256" key="4">
    <source>
        <dbReference type="ARBA" id="ARBA00022598"/>
    </source>
</evidence>
<dbReference type="PANTHER" id="PTHR11946">
    <property type="entry name" value="VALYL-TRNA SYNTHETASES"/>
    <property type="match status" value="1"/>
</dbReference>
<keyword evidence="5 12" id="KW-0547">Nucleotide-binding</keyword>
<feature type="binding site" evidence="12">
    <location>
        <position position="528"/>
    </location>
    <ligand>
        <name>ATP</name>
        <dbReference type="ChEBI" id="CHEBI:30616"/>
    </ligand>
</feature>
<dbReference type="PROSITE" id="PS00178">
    <property type="entry name" value="AA_TRNA_LIGASE_I"/>
    <property type="match status" value="1"/>
</dbReference>
<dbReference type="Gene3D" id="1.10.730.10">
    <property type="entry name" value="Isoleucyl-tRNA Synthetase, Domain 1"/>
    <property type="match status" value="1"/>
</dbReference>
<dbReference type="InterPro" id="IPR019499">
    <property type="entry name" value="Val-tRNA_synth_tRNA-bd"/>
</dbReference>
<comment type="function">
    <text evidence="12">Catalyzes the attachment of valine to tRNA(Val). As ValRS can inadvertently accommodate and process structurally similar amino acids such as threonine, to avoid such errors, it has a 'posttransfer' editing activity that hydrolyzes mischarged Thr-tRNA(Val) in a tRNA-dependent manner.</text>
</comment>
<dbReference type="AlphaFoldDB" id="A0A8I1AEF5"/>
<dbReference type="InterPro" id="IPR009080">
    <property type="entry name" value="tRNAsynth_Ia_anticodon-bd"/>
</dbReference>
<dbReference type="FunFam" id="3.40.50.620:FF:000098">
    <property type="entry name" value="Valine--tRNA ligase"/>
    <property type="match status" value="1"/>
</dbReference>
<evidence type="ECO:0000313" key="16">
    <source>
        <dbReference type="EMBL" id="MBH8594543.1"/>
    </source>
</evidence>
<evidence type="ECO:0000256" key="9">
    <source>
        <dbReference type="ARBA" id="ARBA00023146"/>
    </source>
</evidence>